<dbReference type="STRING" id="926556.Echvi_1258"/>
<evidence type="ECO:0000256" key="2">
    <source>
        <dbReference type="ARBA" id="ARBA00023002"/>
    </source>
</evidence>
<accession>L0FUI0</accession>
<keyword evidence="2" id="KW-0560">Oxidoreductase</keyword>
<comment type="catalytic activity">
    <reaction evidence="3">
        <text>L-methionyl-[protein] + [thioredoxin]-disulfide + H2O = L-methionyl-(S)-S-oxide-[protein] + [thioredoxin]-dithiol</text>
        <dbReference type="Rhea" id="RHEA:14217"/>
        <dbReference type="Rhea" id="RHEA-COMP:10698"/>
        <dbReference type="Rhea" id="RHEA-COMP:10700"/>
        <dbReference type="Rhea" id="RHEA-COMP:12313"/>
        <dbReference type="Rhea" id="RHEA-COMP:12315"/>
        <dbReference type="ChEBI" id="CHEBI:15377"/>
        <dbReference type="ChEBI" id="CHEBI:16044"/>
        <dbReference type="ChEBI" id="CHEBI:29950"/>
        <dbReference type="ChEBI" id="CHEBI:44120"/>
        <dbReference type="ChEBI" id="CHEBI:50058"/>
        <dbReference type="EC" id="1.8.4.11"/>
    </reaction>
</comment>
<reference evidence="7" key="1">
    <citation type="submission" date="2012-02" db="EMBL/GenBank/DDBJ databases">
        <title>The complete genome of Echinicola vietnamensis DSM 17526.</title>
        <authorList>
            <person name="Lucas S."/>
            <person name="Copeland A."/>
            <person name="Lapidus A."/>
            <person name="Glavina del Rio T."/>
            <person name="Dalin E."/>
            <person name="Tice H."/>
            <person name="Bruce D."/>
            <person name="Goodwin L."/>
            <person name="Pitluck S."/>
            <person name="Peters L."/>
            <person name="Ovchinnikova G."/>
            <person name="Teshima H."/>
            <person name="Kyrpides N."/>
            <person name="Mavromatis K."/>
            <person name="Ivanova N."/>
            <person name="Brettin T."/>
            <person name="Detter J.C."/>
            <person name="Han C."/>
            <person name="Larimer F."/>
            <person name="Land M."/>
            <person name="Hauser L."/>
            <person name="Markowitz V."/>
            <person name="Cheng J.-F."/>
            <person name="Hugenholtz P."/>
            <person name="Woyke T."/>
            <person name="Wu D."/>
            <person name="Brambilla E."/>
            <person name="Klenk H.-P."/>
            <person name="Eisen J.A."/>
        </authorList>
    </citation>
    <scope>NUCLEOTIDE SEQUENCE [LARGE SCALE GENOMIC DNA]</scope>
    <source>
        <strain evidence="7">DSM 17526 / LMG 23754 / KMM 6221</strain>
    </source>
</reference>
<dbReference type="InterPro" id="IPR036509">
    <property type="entry name" value="Met_Sox_Rdtase_MsrA_sf"/>
</dbReference>
<keyword evidence="7" id="KW-1185">Reference proteome</keyword>
<dbReference type="OrthoDB" id="4174719at2"/>
<proteinExistence type="predicted"/>
<dbReference type="PANTHER" id="PTHR43774">
    <property type="entry name" value="PEPTIDE METHIONINE SULFOXIDE REDUCTASE"/>
    <property type="match status" value="1"/>
</dbReference>
<dbReference type="Pfam" id="PF01625">
    <property type="entry name" value="PMSR"/>
    <property type="match status" value="1"/>
</dbReference>
<evidence type="ECO:0000259" key="5">
    <source>
        <dbReference type="Pfam" id="PF01625"/>
    </source>
</evidence>
<dbReference type="AlphaFoldDB" id="L0FUI0"/>
<comment type="catalytic activity">
    <reaction evidence="4">
        <text>[thioredoxin]-disulfide + L-methionine + H2O = L-methionine (S)-S-oxide + [thioredoxin]-dithiol</text>
        <dbReference type="Rhea" id="RHEA:19993"/>
        <dbReference type="Rhea" id="RHEA-COMP:10698"/>
        <dbReference type="Rhea" id="RHEA-COMP:10700"/>
        <dbReference type="ChEBI" id="CHEBI:15377"/>
        <dbReference type="ChEBI" id="CHEBI:29950"/>
        <dbReference type="ChEBI" id="CHEBI:50058"/>
        <dbReference type="ChEBI" id="CHEBI:57844"/>
        <dbReference type="ChEBI" id="CHEBI:58772"/>
        <dbReference type="EC" id="1.8.4.11"/>
    </reaction>
</comment>
<gene>
    <name evidence="6" type="ordered locus">Echvi_1258</name>
</gene>
<evidence type="ECO:0000256" key="1">
    <source>
        <dbReference type="ARBA" id="ARBA00012502"/>
    </source>
</evidence>
<dbReference type="Proteomes" id="UP000010796">
    <property type="component" value="Chromosome"/>
</dbReference>
<dbReference type="HOGENOM" id="CLU_031040_10_0_10"/>
<dbReference type="KEGG" id="evi:Echvi_1258"/>
<evidence type="ECO:0000256" key="4">
    <source>
        <dbReference type="ARBA" id="ARBA00048782"/>
    </source>
</evidence>
<sequence>MQTIGFGGGCHWCTEAVFQHFEGVQKVDQGWIASSDEPSRFSEAVLVHYLPALLPLQVLVEAHLLTHSSTSLHKMRDKYRSAVYVMDIDQKSAVQALLKALQSKFERPIIAQTLKFGKFRANDAHFRNYYLKRPEAPFCTRHIQPKLAVLKERFSNYFKHP</sequence>
<dbReference type="RefSeq" id="WP_015265093.1">
    <property type="nucleotide sequence ID" value="NC_019904.1"/>
</dbReference>
<evidence type="ECO:0000256" key="3">
    <source>
        <dbReference type="ARBA" id="ARBA00047806"/>
    </source>
</evidence>
<name>L0FUI0_ECHVK</name>
<dbReference type="EC" id="1.8.4.11" evidence="1"/>
<protein>
    <recommendedName>
        <fullName evidence="1">peptide-methionine (S)-S-oxide reductase</fullName>
        <ecNumber evidence="1">1.8.4.11</ecNumber>
    </recommendedName>
</protein>
<evidence type="ECO:0000313" key="6">
    <source>
        <dbReference type="EMBL" id="AGA77529.1"/>
    </source>
</evidence>
<dbReference type="PATRIC" id="fig|926556.3.peg.1336"/>
<evidence type="ECO:0000313" key="7">
    <source>
        <dbReference type="Proteomes" id="UP000010796"/>
    </source>
</evidence>
<dbReference type="GO" id="GO:0008113">
    <property type="term" value="F:peptide-methionine (S)-S-oxide reductase activity"/>
    <property type="evidence" value="ECO:0007669"/>
    <property type="project" value="UniProtKB-EC"/>
</dbReference>
<feature type="domain" description="Peptide methionine sulphoxide reductase MsrA" evidence="5">
    <location>
        <begin position="4"/>
        <end position="139"/>
    </location>
</feature>
<dbReference type="InterPro" id="IPR002569">
    <property type="entry name" value="Met_Sox_Rdtase_MsrA_dom"/>
</dbReference>
<organism evidence="6 7">
    <name type="scientific">Echinicola vietnamensis (strain DSM 17526 / LMG 23754 / KMM 6221)</name>
    <dbReference type="NCBI Taxonomy" id="926556"/>
    <lineage>
        <taxon>Bacteria</taxon>
        <taxon>Pseudomonadati</taxon>
        <taxon>Bacteroidota</taxon>
        <taxon>Cytophagia</taxon>
        <taxon>Cytophagales</taxon>
        <taxon>Cyclobacteriaceae</taxon>
        <taxon>Echinicola</taxon>
    </lineage>
</organism>
<dbReference type="PANTHER" id="PTHR43774:SF1">
    <property type="entry name" value="PEPTIDE METHIONINE SULFOXIDE REDUCTASE MSRA 2"/>
    <property type="match status" value="1"/>
</dbReference>
<dbReference type="Gene3D" id="3.30.1060.10">
    <property type="entry name" value="Peptide methionine sulphoxide reductase MsrA"/>
    <property type="match status" value="1"/>
</dbReference>
<dbReference type="SUPFAM" id="SSF55068">
    <property type="entry name" value="Peptide methionine sulfoxide reductase"/>
    <property type="match status" value="1"/>
</dbReference>
<dbReference type="EMBL" id="CP003346">
    <property type="protein sequence ID" value="AGA77529.1"/>
    <property type="molecule type" value="Genomic_DNA"/>
</dbReference>
<dbReference type="eggNOG" id="COG0225">
    <property type="taxonomic scope" value="Bacteria"/>
</dbReference>